<keyword evidence="3" id="KW-0067">ATP-binding</keyword>
<dbReference type="Pfam" id="PF01112">
    <property type="entry name" value="Asparaginase_2"/>
    <property type="match status" value="1"/>
</dbReference>
<dbReference type="GO" id="GO:0005524">
    <property type="term" value="F:ATP binding"/>
    <property type="evidence" value="ECO:0007669"/>
    <property type="project" value="UniProtKB-KW"/>
</dbReference>
<gene>
    <name evidence="7" type="primary">asnS-1</name>
    <name evidence="7" type="ORF">Focb16_v005197</name>
</gene>
<dbReference type="GO" id="GO:0005739">
    <property type="term" value="C:mitochondrion"/>
    <property type="evidence" value="ECO:0007669"/>
    <property type="project" value="TreeGrafter"/>
</dbReference>
<keyword evidence="5" id="KW-0030">Aminoacyl-tRNA synthetase</keyword>
<dbReference type="SUPFAM" id="SSF54197">
    <property type="entry name" value="HIT-like"/>
    <property type="match status" value="1"/>
</dbReference>
<keyword evidence="2" id="KW-0547">Nucleotide-binding</keyword>
<dbReference type="InterPro" id="IPR029055">
    <property type="entry name" value="Ntn_hydrolases_N"/>
</dbReference>
<dbReference type="InterPro" id="IPR000246">
    <property type="entry name" value="Peptidase_T2"/>
</dbReference>
<dbReference type="InterPro" id="IPR006195">
    <property type="entry name" value="aa-tRNA-synth_II"/>
</dbReference>
<dbReference type="Gene3D" id="3.30.930.10">
    <property type="entry name" value="Bira Bifunctional Protein, Domain 2"/>
    <property type="match status" value="1"/>
</dbReference>
<dbReference type="InterPro" id="IPR045864">
    <property type="entry name" value="aa-tRNA-synth_II/BPL/LPL"/>
</dbReference>
<evidence type="ECO:0000256" key="1">
    <source>
        <dbReference type="ARBA" id="ARBA00022598"/>
    </source>
</evidence>
<dbReference type="PANTHER" id="PTHR22594">
    <property type="entry name" value="ASPARTYL/LYSYL-TRNA SYNTHETASE"/>
    <property type="match status" value="1"/>
</dbReference>
<dbReference type="GO" id="GO:0016787">
    <property type="term" value="F:hydrolase activity"/>
    <property type="evidence" value="ECO:0007669"/>
    <property type="project" value="InterPro"/>
</dbReference>
<evidence type="ECO:0000256" key="3">
    <source>
        <dbReference type="ARBA" id="ARBA00022840"/>
    </source>
</evidence>
<sequence>MEAAIVDGSSGCYGAVAGITRVESPIRCARAVLESRHHPFILGPAADEFAKTANLGLVDKSFFTSQHINSGYASAANSGLSDMGPVGAVAVDIHGNLAAAGSSGGIQGKVQQSGGTSDEILRQMVANQISALQKTKSLRDAVADVVDRFSRATGQTCAVIALSSSGQSVVHRNARLFWTASTSDPIVSNAPLLPQHIFYERDGVTAGICRFPVTHGQAIVTGPKVTPLASLGQSEFQEFMRLVRRIAGAVQDTVSADSYGLISADASSIFTLPFHKHRNPELSTDDGELQFSAIYPGYLSSKKGHQIGTPVLDAMRIQIRSTTGWKESPDYTFHGQENDKPPFSSLVEGVLHQWQIWESDTHIALLDPNGTTPGCTIVMPKFLISPNVSLLSDVDFESLLVATYNVMEKLKRSLQVRWCGMIFEEFSSANAQVKLIPIHEAPLEKSTDVLVQTPASFTKDPQGYLTNQYGLRHADPAELSDLTASVRRTYDLKQKINVPYSWKSPSDHALVALQSPWYTTMFRMQSSMYHDAIELFQRIQKYEYLVVPVTTSSISSPMGLGSDSEPMDIQLWGKHDYLADSQQFALEWGLRLQDGLKGVYYCGTSCRGEDADAAHLNQFCHFECELHGELDDGIEVAERYIIHTTRSLLRKYSTEIIAVAGTTKHIEDVIQLWTSLGGKFPRVSLDEALSFPETTSEMWRDVVPERPELGKALTRKGELMLIEKYGGAVWLTEMHHQSVPFYQAYLNGDTTKASCADFLIGLGEIMGCGARHETADQVLDSLARHELDVGQYSWYVDMRRLKPMKTVGWGMGIERYLCWIMQHMDVRDIQVILRLKGSAYSP</sequence>
<comment type="caution">
    <text evidence="7">The sequence shown here is derived from an EMBL/GenBank/DDBJ whole genome shotgun (WGS) entry which is preliminary data.</text>
</comment>
<dbReference type="GO" id="GO:0004816">
    <property type="term" value="F:asparagine-tRNA ligase activity"/>
    <property type="evidence" value="ECO:0007669"/>
    <property type="project" value="TreeGrafter"/>
</dbReference>
<evidence type="ECO:0000256" key="2">
    <source>
        <dbReference type="ARBA" id="ARBA00022741"/>
    </source>
</evidence>
<name>A0A559LMA8_FUSOC</name>
<organism evidence="7 8">
    <name type="scientific">Fusarium oxysporum f. sp. cubense</name>
    <dbReference type="NCBI Taxonomy" id="61366"/>
    <lineage>
        <taxon>Eukaryota</taxon>
        <taxon>Fungi</taxon>
        <taxon>Dikarya</taxon>
        <taxon>Ascomycota</taxon>
        <taxon>Pezizomycotina</taxon>
        <taxon>Sordariomycetes</taxon>
        <taxon>Hypocreomycetidae</taxon>
        <taxon>Hypocreales</taxon>
        <taxon>Nectriaceae</taxon>
        <taxon>Fusarium</taxon>
        <taxon>Fusarium oxysporum species complex</taxon>
    </lineage>
</organism>
<dbReference type="PROSITE" id="PS50862">
    <property type="entry name" value="AA_TRNA_LIGASE_II"/>
    <property type="match status" value="1"/>
</dbReference>
<evidence type="ECO:0000259" key="6">
    <source>
        <dbReference type="PROSITE" id="PS50862"/>
    </source>
</evidence>
<feature type="domain" description="Aminoacyl-transfer RNA synthetases class-II family profile" evidence="6">
    <location>
        <begin position="603"/>
        <end position="842"/>
    </location>
</feature>
<dbReference type="Proteomes" id="UP000320707">
    <property type="component" value="Unassembled WGS sequence"/>
</dbReference>
<evidence type="ECO:0000313" key="7">
    <source>
        <dbReference type="EMBL" id="TVY75383.1"/>
    </source>
</evidence>
<keyword evidence="4" id="KW-0648">Protein biosynthesis</keyword>
<dbReference type="EMBL" id="SRMI01000003">
    <property type="protein sequence ID" value="TVY75383.1"/>
    <property type="molecule type" value="Genomic_DNA"/>
</dbReference>
<dbReference type="InterPro" id="IPR004364">
    <property type="entry name" value="Aa-tRNA-synt_II"/>
</dbReference>
<dbReference type="GO" id="GO:0006421">
    <property type="term" value="P:asparaginyl-tRNA aminoacylation"/>
    <property type="evidence" value="ECO:0007669"/>
    <property type="project" value="TreeGrafter"/>
</dbReference>
<dbReference type="Pfam" id="PF00152">
    <property type="entry name" value="tRNA-synt_2"/>
    <property type="match status" value="1"/>
</dbReference>
<accession>A0A559LMA8</accession>
<keyword evidence="1 7" id="KW-0436">Ligase</keyword>
<proteinExistence type="predicted"/>
<dbReference type="SUPFAM" id="SSF56235">
    <property type="entry name" value="N-terminal nucleophile aminohydrolases (Ntn hydrolases)"/>
    <property type="match status" value="1"/>
</dbReference>
<dbReference type="PANTHER" id="PTHR22594:SF34">
    <property type="entry name" value="ASPARAGINE--TRNA LIGASE, MITOCHONDRIAL-RELATED"/>
    <property type="match status" value="1"/>
</dbReference>
<dbReference type="SUPFAM" id="SSF55681">
    <property type="entry name" value="Class II aaRS and biotin synthetases"/>
    <property type="match status" value="1"/>
</dbReference>
<reference evidence="7 8" key="1">
    <citation type="journal article" date="2019" name="Microbiol. Resour. Announc.">
        <title>High-quality draft genome sequence of Fusarium oxysporum f. sp. cubense strain 160527, a causal agent of Panama disease.</title>
        <authorList>
            <person name="Asai S."/>
            <person name="Ayukawa Y."/>
            <person name="Gan P."/>
            <person name="Masuda S."/>
            <person name="Komatsu K."/>
            <person name="Shirasu K."/>
            <person name="Arie T."/>
        </authorList>
    </citation>
    <scope>NUCLEOTIDE SEQUENCE [LARGE SCALE GENOMIC DNA]</scope>
    <source>
        <strain evidence="7 8">160527</strain>
    </source>
</reference>
<dbReference type="InterPro" id="IPR036265">
    <property type="entry name" value="HIT-like_sf"/>
</dbReference>
<evidence type="ECO:0000313" key="8">
    <source>
        <dbReference type="Proteomes" id="UP000320707"/>
    </source>
</evidence>
<protein>
    <submittedName>
        <fullName evidence="7">Asparagine--tRNA ligase</fullName>
    </submittedName>
</protein>
<dbReference type="Gene3D" id="3.60.20.30">
    <property type="entry name" value="(Glycosyl)asparaginase"/>
    <property type="match status" value="1"/>
</dbReference>
<evidence type="ECO:0000256" key="5">
    <source>
        <dbReference type="ARBA" id="ARBA00023146"/>
    </source>
</evidence>
<dbReference type="AlphaFoldDB" id="A0A559LMA8"/>
<evidence type="ECO:0000256" key="4">
    <source>
        <dbReference type="ARBA" id="ARBA00022917"/>
    </source>
</evidence>